<reference evidence="13" key="1">
    <citation type="journal article" date="2019" name="Int. J. Syst. Evol. Microbiol.">
        <title>The Global Catalogue of Microorganisms (GCM) 10K type strain sequencing project: providing services to taxonomists for standard genome sequencing and annotation.</title>
        <authorList>
            <consortium name="The Broad Institute Genomics Platform"/>
            <consortium name="The Broad Institute Genome Sequencing Center for Infectious Disease"/>
            <person name="Wu L."/>
            <person name="Ma J."/>
        </authorList>
    </citation>
    <scope>NUCLEOTIDE SEQUENCE [LARGE SCALE GENOMIC DNA]</scope>
    <source>
        <strain evidence="13">JCM 9458</strain>
    </source>
</reference>
<dbReference type="PRINTS" id="PR00861">
    <property type="entry name" value="ALYTICPTASE"/>
</dbReference>
<dbReference type="InterPro" id="IPR043504">
    <property type="entry name" value="Peptidase_S1_PA_chymotrypsin"/>
</dbReference>
<keyword evidence="3 9" id="KW-0732">Signal</keyword>
<keyword evidence="2" id="KW-0645">Protease</keyword>
<dbReference type="Gene3D" id="2.40.10.10">
    <property type="entry name" value="Trypsin-like serine proteases"/>
    <property type="match status" value="2"/>
</dbReference>
<evidence type="ECO:0000256" key="1">
    <source>
        <dbReference type="ARBA" id="ARBA00007664"/>
    </source>
</evidence>
<evidence type="ECO:0000259" key="11">
    <source>
        <dbReference type="Pfam" id="PF02983"/>
    </source>
</evidence>
<gene>
    <name evidence="12" type="ORF">GCM10020369_27850</name>
</gene>
<evidence type="ECO:0000256" key="6">
    <source>
        <dbReference type="ARBA" id="ARBA00023145"/>
    </source>
</evidence>
<evidence type="ECO:0000259" key="10">
    <source>
        <dbReference type="Pfam" id="PF00089"/>
    </source>
</evidence>
<feature type="region of interest" description="Disordered" evidence="8">
    <location>
        <begin position="41"/>
        <end position="63"/>
    </location>
</feature>
<dbReference type="PROSITE" id="PS51318">
    <property type="entry name" value="TAT"/>
    <property type="match status" value="1"/>
</dbReference>
<keyword evidence="6" id="KW-0865">Zymogen</keyword>
<dbReference type="RefSeq" id="WP_345728475.1">
    <property type="nucleotide sequence ID" value="NZ_BAAAYN010000017.1"/>
</dbReference>
<protein>
    <submittedName>
        <fullName evidence="12">S1 family peptidase</fullName>
    </submittedName>
</protein>
<feature type="domain" description="Peptidase S1A alpha-lytic prodomain" evidence="11">
    <location>
        <begin position="149"/>
        <end position="192"/>
    </location>
</feature>
<evidence type="ECO:0000256" key="4">
    <source>
        <dbReference type="ARBA" id="ARBA00022801"/>
    </source>
</evidence>
<evidence type="ECO:0000256" key="3">
    <source>
        <dbReference type="ARBA" id="ARBA00022729"/>
    </source>
</evidence>
<dbReference type="InterPro" id="IPR033116">
    <property type="entry name" value="TRYPSIN_SER"/>
</dbReference>
<evidence type="ECO:0000256" key="7">
    <source>
        <dbReference type="ARBA" id="ARBA00023157"/>
    </source>
</evidence>
<feature type="signal peptide" evidence="9">
    <location>
        <begin position="1"/>
        <end position="43"/>
    </location>
</feature>
<dbReference type="InterPro" id="IPR001254">
    <property type="entry name" value="Trypsin_dom"/>
</dbReference>
<keyword evidence="7" id="KW-1015">Disulfide bond</keyword>
<feature type="chain" id="PRO_5045156410" evidence="9">
    <location>
        <begin position="44"/>
        <end position="413"/>
    </location>
</feature>
<dbReference type="InterPro" id="IPR035070">
    <property type="entry name" value="Streptogrisin_prodomain"/>
</dbReference>
<dbReference type="Pfam" id="PF02983">
    <property type="entry name" value="Pro_Al_protease"/>
    <property type="match status" value="1"/>
</dbReference>
<evidence type="ECO:0000313" key="13">
    <source>
        <dbReference type="Proteomes" id="UP001501676"/>
    </source>
</evidence>
<dbReference type="CDD" id="cd21112">
    <property type="entry name" value="alphaLP-like"/>
    <property type="match status" value="1"/>
</dbReference>
<keyword evidence="13" id="KW-1185">Reference proteome</keyword>
<proteinExistence type="inferred from homology"/>
<comment type="caution">
    <text evidence="12">The sequence shown here is derived from an EMBL/GenBank/DDBJ whole genome shotgun (WGS) entry which is preliminary data.</text>
</comment>
<dbReference type="PIRSF" id="PIRSF001134">
    <property type="entry name" value="Streptogrisin"/>
    <property type="match status" value="1"/>
</dbReference>
<dbReference type="Proteomes" id="UP001501676">
    <property type="component" value="Unassembled WGS sequence"/>
</dbReference>
<dbReference type="PROSITE" id="PS00134">
    <property type="entry name" value="TRYPSIN_HIS"/>
    <property type="match status" value="1"/>
</dbReference>
<sequence>MHTPRHRRAPGASRRTATITSVLAGAVAAALAAFLATAPTAGADDTAKPRAETASSADTGPSAYSPAIKRLAVEALAAELGLSEEEAEARLEQLDGRTRTAVTLQSALGSRTAGTWLSRTTGELMVNVTDQAAADAVEDAGATARMVSHSLPELQKVQTQLDTLGRIPGTSWAIDAANNSVTVQVSDDAAADPRADAWLQKLAGYGDTVRVQRTTASFTTQAFFGGQAILNAAGSGRCSSAFNATDGQNAVVITAGHCTAAVDTWTDGQQVIGQSDVVEFPGSDYGTIPVEDPESLDPQPAVINQNQLQPITGATLVPVGSAVCKTGSTTGTTCGVVQAYNTTVVYPEGTVRGLTQTNLCTQPGDSGGALFAGDQAQGIVSGGSNGGCNQLGFVSFFQPIDEVLQETGLQLIQ</sequence>
<organism evidence="12 13">
    <name type="scientific">Cryptosporangium minutisporangium</name>
    <dbReference type="NCBI Taxonomy" id="113569"/>
    <lineage>
        <taxon>Bacteria</taxon>
        <taxon>Bacillati</taxon>
        <taxon>Actinomycetota</taxon>
        <taxon>Actinomycetes</taxon>
        <taxon>Cryptosporangiales</taxon>
        <taxon>Cryptosporangiaceae</taxon>
        <taxon>Cryptosporangium</taxon>
    </lineage>
</organism>
<dbReference type="InterPro" id="IPR018114">
    <property type="entry name" value="TRYPSIN_HIS"/>
</dbReference>
<feature type="domain" description="Peptidase S1" evidence="10">
    <location>
        <begin position="249"/>
        <end position="403"/>
    </location>
</feature>
<accession>A0ABP6SXX5</accession>
<dbReference type="Gene3D" id="3.30.300.50">
    <property type="match status" value="2"/>
</dbReference>
<dbReference type="InterPro" id="IPR009003">
    <property type="entry name" value="Peptidase_S1_PA"/>
</dbReference>
<evidence type="ECO:0000256" key="5">
    <source>
        <dbReference type="ARBA" id="ARBA00022825"/>
    </source>
</evidence>
<comment type="similarity">
    <text evidence="1">Belongs to the peptidase S1 family.</text>
</comment>
<dbReference type="Pfam" id="PF00089">
    <property type="entry name" value="Trypsin"/>
    <property type="match status" value="1"/>
</dbReference>
<dbReference type="SUPFAM" id="SSF50494">
    <property type="entry name" value="Trypsin-like serine proteases"/>
    <property type="match status" value="1"/>
</dbReference>
<name>A0ABP6SXX5_9ACTN</name>
<keyword evidence="4" id="KW-0378">Hydrolase</keyword>
<evidence type="ECO:0000313" key="12">
    <source>
        <dbReference type="EMBL" id="GAA3386993.1"/>
    </source>
</evidence>
<dbReference type="InterPro" id="IPR006311">
    <property type="entry name" value="TAT_signal"/>
</dbReference>
<dbReference type="InterPro" id="IPR004236">
    <property type="entry name" value="Pept_S1_alpha_lytic"/>
</dbReference>
<evidence type="ECO:0000256" key="9">
    <source>
        <dbReference type="SAM" id="SignalP"/>
    </source>
</evidence>
<dbReference type="InterPro" id="IPR001316">
    <property type="entry name" value="Pept_S1A_streptogrisin"/>
</dbReference>
<keyword evidence="5" id="KW-0720">Serine protease</keyword>
<dbReference type="PROSITE" id="PS00135">
    <property type="entry name" value="TRYPSIN_SER"/>
    <property type="match status" value="1"/>
</dbReference>
<dbReference type="EMBL" id="BAAAYN010000017">
    <property type="protein sequence ID" value="GAA3386993.1"/>
    <property type="molecule type" value="Genomic_DNA"/>
</dbReference>
<evidence type="ECO:0000256" key="2">
    <source>
        <dbReference type="ARBA" id="ARBA00022670"/>
    </source>
</evidence>
<evidence type="ECO:0000256" key="8">
    <source>
        <dbReference type="SAM" id="MobiDB-lite"/>
    </source>
</evidence>